<dbReference type="Pfam" id="PF11127">
    <property type="entry name" value="YgaP-like_TM"/>
    <property type="match status" value="1"/>
</dbReference>
<name>A0ABS9J5G4_9FLAO</name>
<keyword evidence="1" id="KW-1133">Transmembrane helix</keyword>
<keyword evidence="1" id="KW-0812">Transmembrane</keyword>
<evidence type="ECO:0000313" key="4">
    <source>
        <dbReference type="Proteomes" id="UP000829517"/>
    </source>
</evidence>
<protein>
    <submittedName>
        <fullName evidence="3">DUF2892 domain-containing protein</fullName>
    </submittedName>
</protein>
<reference evidence="3 4" key="1">
    <citation type="submission" date="2021-01" db="EMBL/GenBank/DDBJ databases">
        <title>Genome sequencing of Joostella atrarenae M1-2 (= KCTC 23194).</title>
        <authorList>
            <person name="Zakaria M.R."/>
            <person name="Lam M.Q."/>
            <person name="Chong C.S."/>
        </authorList>
    </citation>
    <scope>NUCLEOTIDE SEQUENCE [LARGE SCALE GENOMIC DNA]</scope>
    <source>
        <strain evidence="3 4">M1-2</strain>
    </source>
</reference>
<gene>
    <name evidence="3" type="ORF">JM658_12560</name>
</gene>
<organism evidence="3 4">
    <name type="scientific">Joostella atrarenae</name>
    <dbReference type="NCBI Taxonomy" id="679257"/>
    <lineage>
        <taxon>Bacteria</taxon>
        <taxon>Pseudomonadati</taxon>
        <taxon>Bacteroidota</taxon>
        <taxon>Flavobacteriia</taxon>
        <taxon>Flavobacteriales</taxon>
        <taxon>Flavobacteriaceae</taxon>
        <taxon>Joostella</taxon>
    </lineage>
</organism>
<dbReference type="EMBL" id="JAETXX010000008">
    <property type="protein sequence ID" value="MCF8715659.1"/>
    <property type="molecule type" value="Genomic_DNA"/>
</dbReference>
<dbReference type="InterPro" id="IPR021309">
    <property type="entry name" value="YgaP-like_TM"/>
</dbReference>
<comment type="caution">
    <text evidence="3">The sequence shown here is derived from an EMBL/GenBank/DDBJ whole genome shotgun (WGS) entry which is preliminary data.</text>
</comment>
<evidence type="ECO:0000259" key="2">
    <source>
        <dbReference type="Pfam" id="PF11127"/>
    </source>
</evidence>
<evidence type="ECO:0000313" key="3">
    <source>
        <dbReference type="EMBL" id="MCF8715659.1"/>
    </source>
</evidence>
<sequence>MKKNIGQKDKLIRVVTAFIIAILFYFQILKGLVGVIFMLFAIAILITCLFRFSLVYKLMGIDTNGK</sequence>
<feature type="domain" description="Inner membrane protein YgaP-like transmembrane" evidence="2">
    <location>
        <begin position="1"/>
        <end position="65"/>
    </location>
</feature>
<dbReference type="Proteomes" id="UP000829517">
    <property type="component" value="Unassembled WGS sequence"/>
</dbReference>
<evidence type="ECO:0000256" key="1">
    <source>
        <dbReference type="SAM" id="Phobius"/>
    </source>
</evidence>
<keyword evidence="4" id="KW-1185">Reference proteome</keyword>
<dbReference type="RefSeq" id="WP_236959624.1">
    <property type="nucleotide sequence ID" value="NZ_JAETXX010000008.1"/>
</dbReference>
<accession>A0ABS9J5G4</accession>
<feature type="transmembrane region" description="Helical" evidence="1">
    <location>
        <begin position="12"/>
        <end position="29"/>
    </location>
</feature>
<keyword evidence="1" id="KW-0472">Membrane</keyword>
<proteinExistence type="predicted"/>
<feature type="transmembrane region" description="Helical" evidence="1">
    <location>
        <begin position="35"/>
        <end position="56"/>
    </location>
</feature>